<dbReference type="PANTHER" id="PTHR35441:SF1">
    <property type="entry name" value="CIRCADIAN-ASSOCIATED TRANSCRIPTIONAL REPRESSOR"/>
    <property type="match status" value="1"/>
</dbReference>
<evidence type="ECO:0000256" key="1">
    <source>
        <dbReference type="SAM" id="MobiDB-lite"/>
    </source>
</evidence>
<feature type="compositionally biased region" description="Basic and acidic residues" evidence="1">
    <location>
        <begin position="77"/>
        <end position="88"/>
    </location>
</feature>
<keyword evidence="3" id="KW-1185">Reference proteome</keyword>
<dbReference type="Proteomes" id="UP000472263">
    <property type="component" value="Chromosome 11"/>
</dbReference>
<dbReference type="InParanoid" id="A0A668A069"/>
<accession>A0A668A069</accession>
<feature type="region of interest" description="Disordered" evidence="1">
    <location>
        <begin position="224"/>
        <end position="336"/>
    </location>
</feature>
<feature type="region of interest" description="Disordered" evidence="1">
    <location>
        <begin position="1"/>
        <end position="54"/>
    </location>
</feature>
<dbReference type="Ensembl" id="ENSMMDT00005042064.1">
    <property type="protein sequence ID" value="ENSMMDP00005041224.1"/>
    <property type="gene ID" value="ENSMMDG00005019051.1"/>
</dbReference>
<dbReference type="GO" id="GO:0045892">
    <property type="term" value="P:negative regulation of DNA-templated transcription"/>
    <property type="evidence" value="ECO:0007669"/>
    <property type="project" value="TreeGrafter"/>
</dbReference>
<name>A0A668A069_9TELE</name>
<dbReference type="GO" id="GO:0005634">
    <property type="term" value="C:nucleus"/>
    <property type="evidence" value="ECO:0007669"/>
    <property type="project" value="TreeGrafter"/>
</dbReference>
<feature type="compositionally biased region" description="Polar residues" evidence="1">
    <location>
        <begin position="1"/>
        <end position="27"/>
    </location>
</feature>
<protein>
    <submittedName>
        <fullName evidence="2">Circadian associated repressor of transcription a</fullName>
    </submittedName>
</protein>
<dbReference type="GO" id="GO:0032922">
    <property type="term" value="P:circadian regulation of gene expression"/>
    <property type="evidence" value="ECO:0007669"/>
    <property type="project" value="InterPro"/>
</dbReference>
<evidence type="ECO:0000313" key="2">
    <source>
        <dbReference type="Ensembl" id="ENSMMDP00005041224.1"/>
    </source>
</evidence>
<evidence type="ECO:0000313" key="3">
    <source>
        <dbReference type="Proteomes" id="UP000472263"/>
    </source>
</evidence>
<sequence>MNSLGKSSKWPSYDSLPSTPSFLLSESEQTEDEADIFSSEGEGESGVSKPFSDAEATTHSGKYFAFSGHSDPSYCGSEKDQAELCPDKPKHRTSAPSPRAATLGSSSATPGDLAFAQKCADLRRFIRPLLELLNGLKTGRFDKGLNSFQQSVATDRLQRIVGILQKPDMGEKYLRTLLQVEMMLKVWFPQVAFQSSDTLTQSTASSLPTRWHQNQLHIPVKKRKLSWSDTDPAGTVPPQYKHHQQGDLRSCQAPQDTVSTCLPGAAKKQKGPEEVKDEPDKGNWASGHELTHSTGTLSRPSKSCGKEENEKWERLEYSPPSAVLLSPGGSPATQDGSVSSNNVMAGGGLDDIRINLGEELALDETTVQRHVNQEKGGGGGGMQRDIQQHLITQSEEAHSGSFVVLSQSCFCRRCTEIVEKGTWKDEKSVSPP</sequence>
<dbReference type="InterPro" id="IPR031373">
    <property type="entry name" value="Ciart"/>
</dbReference>
<dbReference type="AlphaFoldDB" id="A0A668A069"/>
<feature type="compositionally biased region" description="Polar residues" evidence="1">
    <location>
        <begin position="292"/>
        <end position="301"/>
    </location>
</feature>
<proteinExistence type="predicted"/>
<organism evidence="2 3">
    <name type="scientific">Myripristis murdjan</name>
    <name type="common">pinecone soldierfish</name>
    <dbReference type="NCBI Taxonomy" id="586833"/>
    <lineage>
        <taxon>Eukaryota</taxon>
        <taxon>Metazoa</taxon>
        <taxon>Chordata</taxon>
        <taxon>Craniata</taxon>
        <taxon>Vertebrata</taxon>
        <taxon>Euteleostomi</taxon>
        <taxon>Actinopterygii</taxon>
        <taxon>Neopterygii</taxon>
        <taxon>Teleostei</taxon>
        <taxon>Neoteleostei</taxon>
        <taxon>Acanthomorphata</taxon>
        <taxon>Holocentriformes</taxon>
        <taxon>Holocentridae</taxon>
        <taxon>Myripristis</taxon>
    </lineage>
</organism>
<gene>
    <name evidence="2" type="primary">ciarta</name>
</gene>
<dbReference type="PANTHER" id="PTHR35441">
    <property type="entry name" value="CIRCADIAN-ASSOCIATED TRANSCRIPTIONAL REPRESSOR"/>
    <property type="match status" value="1"/>
</dbReference>
<dbReference type="GeneTree" id="ENSGT00390000018360"/>
<reference evidence="2" key="3">
    <citation type="submission" date="2025-09" db="UniProtKB">
        <authorList>
            <consortium name="Ensembl"/>
        </authorList>
    </citation>
    <scope>IDENTIFICATION</scope>
</reference>
<dbReference type="FunCoup" id="A0A668A069">
    <property type="interactions" value="14"/>
</dbReference>
<feature type="compositionally biased region" description="Basic and acidic residues" evidence="1">
    <location>
        <begin position="304"/>
        <end position="316"/>
    </location>
</feature>
<dbReference type="Pfam" id="PF15673">
    <property type="entry name" value="Ciart"/>
    <property type="match status" value="1"/>
</dbReference>
<dbReference type="GO" id="GO:0000978">
    <property type="term" value="F:RNA polymerase II cis-regulatory region sequence-specific DNA binding"/>
    <property type="evidence" value="ECO:0007669"/>
    <property type="project" value="TreeGrafter"/>
</dbReference>
<feature type="compositionally biased region" description="Basic and acidic residues" evidence="1">
    <location>
        <begin position="270"/>
        <end position="281"/>
    </location>
</feature>
<feature type="region of interest" description="Disordered" evidence="1">
    <location>
        <begin position="75"/>
        <end position="108"/>
    </location>
</feature>
<reference evidence="2" key="1">
    <citation type="submission" date="2019-06" db="EMBL/GenBank/DDBJ databases">
        <authorList>
            <consortium name="Wellcome Sanger Institute Data Sharing"/>
        </authorList>
    </citation>
    <scope>NUCLEOTIDE SEQUENCE [LARGE SCALE GENOMIC DNA]</scope>
</reference>
<reference evidence="2" key="2">
    <citation type="submission" date="2025-08" db="UniProtKB">
        <authorList>
            <consortium name="Ensembl"/>
        </authorList>
    </citation>
    <scope>IDENTIFICATION</scope>
</reference>